<dbReference type="Gene3D" id="1.10.3210.10">
    <property type="entry name" value="Hypothetical protein af1432"/>
    <property type="match status" value="1"/>
</dbReference>
<dbReference type="AlphaFoldDB" id="A0A0S8FTB2"/>
<feature type="domain" description="HD/PDEase" evidence="1">
    <location>
        <begin position="52"/>
        <end position="148"/>
    </location>
</feature>
<evidence type="ECO:0000259" key="1">
    <source>
        <dbReference type="SMART" id="SM00471"/>
    </source>
</evidence>
<dbReference type="InterPro" id="IPR003607">
    <property type="entry name" value="HD/PDEase_dom"/>
</dbReference>
<organism evidence="2 3">
    <name type="scientific">candidate division WOR_3 bacterium SM23_42</name>
    <dbReference type="NCBI Taxonomy" id="1703779"/>
    <lineage>
        <taxon>Bacteria</taxon>
        <taxon>Bacteria division WOR-3</taxon>
    </lineage>
</organism>
<accession>A0A0S8FTB2</accession>
<dbReference type="CDD" id="cd00077">
    <property type="entry name" value="HDc"/>
    <property type="match status" value="1"/>
</dbReference>
<dbReference type="Proteomes" id="UP000051373">
    <property type="component" value="Unassembled WGS sequence"/>
</dbReference>
<dbReference type="SMART" id="SM00471">
    <property type="entry name" value="HDc"/>
    <property type="match status" value="1"/>
</dbReference>
<dbReference type="InterPro" id="IPR006675">
    <property type="entry name" value="HDIG_dom"/>
</dbReference>
<dbReference type="Pfam" id="PF01966">
    <property type="entry name" value="HD"/>
    <property type="match status" value="1"/>
</dbReference>
<dbReference type="InterPro" id="IPR006674">
    <property type="entry name" value="HD_domain"/>
</dbReference>
<evidence type="ECO:0000313" key="3">
    <source>
        <dbReference type="Proteomes" id="UP000051373"/>
    </source>
</evidence>
<proteinExistence type="predicted"/>
<dbReference type="EMBL" id="LJUJ01000007">
    <property type="protein sequence ID" value="KPK63992.1"/>
    <property type="molecule type" value="Genomic_DNA"/>
</dbReference>
<dbReference type="SUPFAM" id="SSF109604">
    <property type="entry name" value="HD-domain/PDEase-like"/>
    <property type="match status" value="1"/>
</dbReference>
<sequence>MNREYIEKIFPEINEIGDKQLRHGVIKAWLLAIKRGGWRRIDDVPFTLLTKTKRTLIQHTRTVTRMAMAVASARHDLNRDVLIAAGLLHDVGKLLEYSRKRKAVVKSKFGRLVRHPVSGYGLALEVGLPLDIAHIIAAHSKEGEAVARSREAVVIHHCDFIDFDIARSK</sequence>
<dbReference type="STRING" id="1703779.AMJ83_04710"/>
<name>A0A0S8FTB2_UNCW3</name>
<evidence type="ECO:0000313" key="2">
    <source>
        <dbReference type="EMBL" id="KPK63992.1"/>
    </source>
</evidence>
<protein>
    <recommendedName>
        <fullName evidence="1">HD/PDEase domain-containing protein</fullName>
    </recommendedName>
</protein>
<dbReference type="PATRIC" id="fig|1703779.3.peg.1035"/>
<dbReference type="NCBIfam" id="TIGR00277">
    <property type="entry name" value="HDIG"/>
    <property type="match status" value="1"/>
</dbReference>
<reference evidence="2 3" key="1">
    <citation type="journal article" date="2015" name="Microbiome">
        <title>Genomic resolution of linkages in carbon, nitrogen, and sulfur cycling among widespread estuary sediment bacteria.</title>
        <authorList>
            <person name="Baker B.J."/>
            <person name="Lazar C.S."/>
            <person name="Teske A.P."/>
            <person name="Dick G.J."/>
        </authorList>
    </citation>
    <scope>NUCLEOTIDE SEQUENCE [LARGE SCALE GENOMIC DNA]</scope>
    <source>
        <strain evidence="2">SM23_42</strain>
    </source>
</reference>
<gene>
    <name evidence="2" type="ORF">AMJ83_04710</name>
</gene>
<comment type="caution">
    <text evidence="2">The sequence shown here is derived from an EMBL/GenBank/DDBJ whole genome shotgun (WGS) entry which is preliminary data.</text>
</comment>